<evidence type="ECO:0000313" key="3">
    <source>
        <dbReference type="Proteomes" id="UP000789508"/>
    </source>
</evidence>
<keyword evidence="1" id="KW-1133">Transmembrane helix</keyword>
<feature type="non-terminal residue" evidence="2">
    <location>
        <position position="1"/>
    </location>
</feature>
<dbReference type="AlphaFoldDB" id="A0A9N9CCD1"/>
<proteinExistence type="predicted"/>
<name>A0A9N9CCD1_9GLOM</name>
<evidence type="ECO:0000256" key="1">
    <source>
        <dbReference type="SAM" id="Phobius"/>
    </source>
</evidence>
<dbReference type="OrthoDB" id="10586532at2759"/>
<gene>
    <name evidence="2" type="ORF">ALEPTO_LOCUS7956</name>
</gene>
<sequence>PEEEKGLMSRCWCLILERFARKRDTEPHRLRVTKVIISLIYYMVLILYLTYSLCGLIDNPPYEVRYVQSEPYINPPIIYFASAFSFDMTCAFRRNDLPDYNCAEYMDIKPINDYVFSIHFNATEFAAFSLTKIKNNPDETKNISVDMIYEIDFTFEFSDPSQEWDLDYRTLIDVEIYDPDFFIDGEPSGFKCKGNGQHDEMFLRQKQRTRYYLSPNQNNFIGFKRYKSESLVRDIQTTLGLSHMCESHFIETTFQTANIFGNKTLPGNNTFSLLQIKLLTYEVPIIRQHSTKSVLSAISDFGGALNICQAVFCLMFGAALINPWGFCQKNVWYIKTITQQKLAKNFSGYADKNQKDSSPDALNTRLIRLEKLLSEYIIEDDYLKKATSNSR</sequence>
<keyword evidence="3" id="KW-1185">Reference proteome</keyword>
<feature type="transmembrane region" description="Helical" evidence="1">
    <location>
        <begin position="32"/>
        <end position="51"/>
    </location>
</feature>
<organism evidence="2 3">
    <name type="scientific">Ambispora leptoticha</name>
    <dbReference type="NCBI Taxonomy" id="144679"/>
    <lineage>
        <taxon>Eukaryota</taxon>
        <taxon>Fungi</taxon>
        <taxon>Fungi incertae sedis</taxon>
        <taxon>Mucoromycota</taxon>
        <taxon>Glomeromycotina</taxon>
        <taxon>Glomeromycetes</taxon>
        <taxon>Archaeosporales</taxon>
        <taxon>Ambisporaceae</taxon>
        <taxon>Ambispora</taxon>
    </lineage>
</organism>
<dbReference type="Proteomes" id="UP000789508">
    <property type="component" value="Unassembled WGS sequence"/>
</dbReference>
<accession>A0A9N9CCD1</accession>
<comment type="caution">
    <text evidence="2">The sequence shown here is derived from an EMBL/GenBank/DDBJ whole genome shotgun (WGS) entry which is preliminary data.</text>
</comment>
<dbReference type="EMBL" id="CAJVPS010003954">
    <property type="protein sequence ID" value="CAG8596808.1"/>
    <property type="molecule type" value="Genomic_DNA"/>
</dbReference>
<evidence type="ECO:0000313" key="2">
    <source>
        <dbReference type="EMBL" id="CAG8596808.1"/>
    </source>
</evidence>
<reference evidence="2" key="1">
    <citation type="submission" date="2021-06" db="EMBL/GenBank/DDBJ databases">
        <authorList>
            <person name="Kallberg Y."/>
            <person name="Tangrot J."/>
            <person name="Rosling A."/>
        </authorList>
    </citation>
    <scope>NUCLEOTIDE SEQUENCE</scope>
    <source>
        <strain evidence="2">FL130A</strain>
    </source>
</reference>
<protein>
    <submittedName>
        <fullName evidence="2">5830_t:CDS:1</fullName>
    </submittedName>
</protein>
<keyword evidence="1" id="KW-0472">Membrane</keyword>
<keyword evidence="1" id="KW-0812">Transmembrane</keyword>